<dbReference type="Pfam" id="PF14347">
    <property type="entry name" value="DUF4399"/>
    <property type="match status" value="3"/>
</dbReference>
<name>A0AAU7JLZ3_9HYPH</name>
<proteinExistence type="predicted"/>
<gene>
    <name evidence="2" type="ORF">ABEG18_11945</name>
</gene>
<evidence type="ECO:0000259" key="1">
    <source>
        <dbReference type="Pfam" id="PF14347"/>
    </source>
</evidence>
<protein>
    <submittedName>
        <fullName evidence="2">DUF4399 domain-containing protein</fullName>
    </submittedName>
</protein>
<organism evidence="2">
    <name type="scientific">Alsobacter sp. KACC 23698</name>
    <dbReference type="NCBI Taxonomy" id="3149229"/>
    <lineage>
        <taxon>Bacteria</taxon>
        <taxon>Pseudomonadati</taxon>
        <taxon>Pseudomonadota</taxon>
        <taxon>Alphaproteobacteria</taxon>
        <taxon>Hyphomicrobiales</taxon>
        <taxon>Alsobacteraceae</taxon>
        <taxon>Alsobacter</taxon>
    </lineage>
</organism>
<dbReference type="InterPro" id="IPR025512">
    <property type="entry name" value="DUF4399"/>
</dbReference>
<accession>A0AAU7JLZ3</accession>
<feature type="domain" description="DUF4399" evidence="1">
    <location>
        <begin position="314"/>
        <end position="403"/>
    </location>
</feature>
<feature type="domain" description="DUF4399" evidence="1">
    <location>
        <begin position="181"/>
        <end position="268"/>
    </location>
</feature>
<evidence type="ECO:0000313" key="2">
    <source>
        <dbReference type="EMBL" id="XBO41431.1"/>
    </source>
</evidence>
<feature type="domain" description="DUF4399" evidence="1">
    <location>
        <begin position="57"/>
        <end position="146"/>
    </location>
</feature>
<dbReference type="RefSeq" id="WP_406858285.1">
    <property type="nucleotide sequence ID" value="NZ_CP157484.1"/>
</dbReference>
<dbReference type="AlphaFoldDB" id="A0AAU7JLZ3"/>
<sequence>MLKTFPVRELVLIVGVLALCGPLQAQGQSARKTARPDAKVFFVDLKDGQTVPSRFMVKFGAENVDIVAAGVAKPNSGHHHILVDAPLPPLDQPIPSDLNHLHFGRAQTEAEIILPAGDHTLQLILGDNDHLPHNPPIVSEVVHVHVDQATVEKPRSPAPPGASVSFVGLEDGATIPTKATIRFAIAGMKLSPAGSNEPMSGHHHLIVDAPTPDLDREIPSDPNHLHFGRGQTQVDLTLTPGPHTLQLLLGDHEHVPHDPPVMSKIIHVVASDASGAQTPAQASAAPGRTPAPPDAAVYFIYPSKGALIYPNTTVRFGLRNMGVAPAGVTKENTGHHHLLVDVETPALDGPIPNDPRHLHFGAGQTEKKITLKPGKHTLQLILGDSQHVPFDPPVMTERIEVTVMAPKKRRRR</sequence>
<dbReference type="EMBL" id="CP157484">
    <property type="protein sequence ID" value="XBO41431.1"/>
    <property type="molecule type" value="Genomic_DNA"/>
</dbReference>
<reference evidence="2" key="1">
    <citation type="submission" date="2024-05" db="EMBL/GenBank/DDBJ databases">
        <authorList>
            <person name="Kim S."/>
            <person name="Heo J."/>
            <person name="Choi H."/>
            <person name="Choi Y."/>
            <person name="Kwon S.-W."/>
            <person name="Kim Y."/>
        </authorList>
    </citation>
    <scope>NUCLEOTIDE SEQUENCE</scope>
    <source>
        <strain evidence="2">KACC 23698</strain>
    </source>
</reference>